<dbReference type="AlphaFoldDB" id="A0A1U7P2D9"/>
<dbReference type="RefSeq" id="WP_254843035.1">
    <property type="nucleotide sequence ID" value="NZ_MSTI01000036.1"/>
</dbReference>
<comment type="similarity">
    <text evidence="2">Belongs to the gluconeogenesis factor family.</text>
</comment>
<protein>
    <recommendedName>
        <fullName evidence="2">Putative gluconeogenesis factor</fullName>
    </recommendedName>
</protein>
<dbReference type="Proteomes" id="UP000186607">
    <property type="component" value="Unassembled WGS sequence"/>
</dbReference>
<dbReference type="Pfam" id="PF01933">
    <property type="entry name" value="CofD"/>
    <property type="match status" value="1"/>
</dbReference>
<gene>
    <name evidence="5" type="ORF">BOO71_0003175</name>
</gene>
<feature type="compositionally biased region" description="Basic and acidic residues" evidence="3">
    <location>
        <begin position="1"/>
        <end position="11"/>
    </location>
</feature>
<dbReference type="Gene3D" id="3.40.50.10680">
    <property type="entry name" value="CofD-like domains"/>
    <property type="match status" value="1"/>
</dbReference>
<comment type="caution">
    <text evidence="5">The sequence shown here is derived from an EMBL/GenBank/DDBJ whole genome shotgun (WGS) entry which is preliminary data.</text>
</comment>
<feature type="transmembrane region" description="Helical" evidence="4">
    <location>
        <begin position="101"/>
        <end position="127"/>
    </location>
</feature>
<dbReference type="SUPFAM" id="SSF142338">
    <property type="entry name" value="CofD-like"/>
    <property type="match status" value="1"/>
</dbReference>
<reference evidence="5 6" key="1">
    <citation type="submission" date="2017-01" db="EMBL/GenBank/DDBJ databases">
        <title>Genome Analysis of Deinococcus marmoris KOPRI26562.</title>
        <authorList>
            <person name="Kim J.H."/>
            <person name="Oh H.-M."/>
        </authorList>
    </citation>
    <scope>NUCLEOTIDE SEQUENCE [LARGE SCALE GENOMIC DNA]</scope>
    <source>
        <strain evidence="5 6">KOPRI26562</strain>
    </source>
</reference>
<comment type="function">
    <text evidence="2">Required for morphogenesis under gluconeogenic growth conditions.</text>
</comment>
<keyword evidence="4" id="KW-0472">Membrane</keyword>
<keyword evidence="6" id="KW-1185">Reference proteome</keyword>
<keyword evidence="4" id="KW-0812">Transmembrane</keyword>
<dbReference type="InterPro" id="IPR038136">
    <property type="entry name" value="CofD-like_dom_sf"/>
</dbReference>
<feature type="transmembrane region" description="Helical" evidence="4">
    <location>
        <begin position="59"/>
        <end position="81"/>
    </location>
</feature>
<dbReference type="HAMAP" id="MF_00973">
    <property type="entry name" value="Gluconeogen_factor"/>
    <property type="match status" value="1"/>
</dbReference>
<evidence type="ECO:0000256" key="2">
    <source>
        <dbReference type="HAMAP-Rule" id="MF_00973"/>
    </source>
</evidence>
<dbReference type="CDD" id="cd07187">
    <property type="entry name" value="YvcK_like"/>
    <property type="match status" value="1"/>
</dbReference>
<organism evidence="5 6">
    <name type="scientific">Deinococcus marmoris</name>
    <dbReference type="NCBI Taxonomy" id="249408"/>
    <lineage>
        <taxon>Bacteria</taxon>
        <taxon>Thermotogati</taxon>
        <taxon>Deinococcota</taxon>
        <taxon>Deinococci</taxon>
        <taxon>Deinococcales</taxon>
        <taxon>Deinococcaceae</taxon>
        <taxon>Deinococcus</taxon>
    </lineage>
</organism>
<dbReference type="InterPro" id="IPR002882">
    <property type="entry name" value="CofD"/>
</dbReference>
<dbReference type="STRING" id="249408.BOO71_0003175"/>
<dbReference type="GO" id="GO:0043743">
    <property type="term" value="F:LPPG:FO 2-phospho-L-lactate transferase activity"/>
    <property type="evidence" value="ECO:0007669"/>
    <property type="project" value="InterPro"/>
</dbReference>
<dbReference type="EMBL" id="MSTI01000036">
    <property type="protein sequence ID" value="OLV19331.1"/>
    <property type="molecule type" value="Genomic_DNA"/>
</dbReference>
<dbReference type="GO" id="GO:0008360">
    <property type="term" value="P:regulation of cell shape"/>
    <property type="evidence" value="ECO:0007669"/>
    <property type="project" value="UniProtKB-UniRule"/>
</dbReference>
<evidence type="ECO:0000313" key="6">
    <source>
        <dbReference type="Proteomes" id="UP000186607"/>
    </source>
</evidence>
<accession>A0A1U7P2D9</accession>
<keyword evidence="4" id="KW-1133">Transmembrane helix</keyword>
<keyword evidence="1 2" id="KW-0963">Cytoplasm</keyword>
<proteinExistence type="inferred from homology"/>
<evidence type="ECO:0000256" key="4">
    <source>
        <dbReference type="SAM" id="Phobius"/>
    </source>
</evidence>
<dbReference type="GO" id="GO:0005737">
    <property type="term" value="C:cytoplasm"/>
    <property type="evidence" value="ECO:0007669"/>
    <property type="project" value="UniProtKB-SubCell"/>
</dbReference>
<dbReference type="InterPro" id="IPR010119">
    <property type="entry name" value="Gluconeogen_factor"/>
</dbReference>
<sequence>MSDPPLRDSSMRDPSMQGDRPLIPSGRASAVRRRAVRGGQYASRRARVWLAPGMGVKRWLILFMVCTLVGAVGFLHFTWTGPLHFAATRWILYLNTLTDPGLVPLHVTGMVVMALALIGAFFSIAMLNRSILRGTGTVPGTALDLIYERRNLSRGPRIVAVGGGTGLSNLLSGLRAHTSHTTAIVTVSDNGGSSGRLRESLDMIAPGDLTDCYAALSDSPVMARLLLHRFTRGDGIKGHTFGNLMLATLSEEEGGLAVAMKDIHEVLRIRGQVFPATTAPATLVAHLEDGGVIRGESQFAESVGHARIRQVSLDPPDLPALPPVLDAIRDADQLVLGPGSLFTSIIPALLVPEIARAVRESAAPLIYVASLMTEPGETDGLSLEDHVRAITCHLGRTPDCVLVNSASLPPEVVERYAEAGAHLLNLDGASRHLSGCAIALPLLQPGQARHDPVALAQALLIQAPRRRLQN</sequence>
<dbReference type="eggNOG" id="COG0391">
    <property type="taxonomic scope" value="Bacteria"/>
</dbReference>
<name>A0A1U7P2D9_9DEIO</name>
<dbReference type="PANTHER" id="PTHR30135">
    <property type="entry name" value="UNCHARACTERIZED PROTEIN YVCK-RELATED"/>
    <property type="match status" value="1"/>
</dbReference>
<evidence type="ECO:0000313" key="5">
    <source>
        <dbReference type="EMBL" id="OLV19331.1"/>
    </source>
</evidence>
<dbReference type="NCBIfam" id="TIGR01826">
    <property type="entry name" value="CofD_related"/>
    <property type="match status" value="1"/>
</dbReference>
<evidence type="ECO:0000256" key="3">
    <source>
        <dbReference type="SAM" id="MobiDB-lite"/>
    </source>
</evidence>
<comment type="subcellular location">
    <subcellularLocation>
        <location evidence="2">Cytoplasm</location>
    </subcellularLocation>
</comment>
<feature type="region of interest" description="Disordered" evidence="3">
    <location>
        <begin position="1"/>
        <end position="24"/>
    </location>
</feature>
<dbReference type="PANTHER" id="PTHR30135:SF3">
    <property type="entry name" value="GLUCONEOGENESIS FACTOR-RELATED"/>
    <property type="match status" value="1"/>
</dbReference>
<evidence type="ECO:0000256" key="1">
    <source>
        <dbReference type="ARBA" id="ARBA00022490"/>
    </source>
</evidence>